<keyword evidence="2" id="KW-1185">Reference proteome</keyword>
<dbReference type="InterPro" id="IPR012348">
    <property type="entry name" value="RNR-like"/>
</dbReference>
<dbReference type="EMBL" id="CP073767">
    <property type="protein sequence ID" value="UWZ53042.1"/>
    <property type="molecule type" value="Genomic_DNA"/>
</dbReference>
<evidence type="ECO:0000313" key="1">
    <source>
        <dbReference type="EMBL" id="UWZ53042.1"/>
    </source>
</evidence>
<dbReference type="RefSeq" id="WP_033356714.1">
    <property type="nucleotide sequence ID" value="NZ_CP073767.1"/>
</dbReference>
<dbReference type="Pfam" id="PF11583">
    <property type="entry name" value="AurF"/>
    <property type="match status" value="1"/>
</dbReference>
<dbReference type="SUPFAM" id="SSF47240">
    <property type="entry name" value="Ferritin-like"/>
    <property type="match status" value="1"/>
</dbReference>
<dbReference type="KEGG" id="daur:Daura_41675"/>
<reference evidence="1" key="1">
    <citation type="submission" date="2021-04" db="EMBL/GenBank/DDBJ databases">
        <title>Dactylosporangium aurantiacum NRRL B-8018 full assembly.</title>
        <authorList>
            <person name="Hartkoorn R.C."/>
            <person name="Beaudoing E."/>
            <person name="Hot D."/>
        </authorList>
    </citation>
    <scope>NUCLEOTIDE SEQUENCE</scope>
    <source>
        <strain evidence="1">NRRL B-8018</strain>
    </source>
</reference>
<dbReference type="GO" id="GO:0016491">
    <property type="term" value="F:oxidoreductase activity"/>
    <property type="evidence" value="ECO:0007669"/>
    <property type="project" value="InterPro"/>
</dbReference>
<dbReference type="AlphaFoldDB" id="A0A9Q9IBL0"/>
<evidence type="ECO:0000313" key="2">
    <source>
        <dbReference type="Proteomes" id="UP001058003"/>
    </source>
</evidence>
<proteinExistence type="predicted"/>
<name>A0A9Q9IBL0_9ACTN</name>
<dbReference type="OrthoDB" id="786532at2"/>
<dbReference type="InterPro" id="IPR009078">
    <property type="entry name" value="Ferritin-like_SF"/>
</dbReference>
<accession>A0A9Q9IBL0</accession>
<sequence>MPTTDEREATAARLLKISAGNSYDPDVDIDWRAPLDPGRMFAPAHRLSLFGTPLWEDLDERRRIELSKHEVASIASVGIWFEMLLMGLLLRHVSDQDPRTGHVQYALTEIGDECRHSIMFARMIEAFGTPAYRPAPVERALGRYLGATAGGVQTFAAALIAEEILDALQREAMADDSLQPLVRMVSRIHVVEEARHIRYARDELARQVAASRRGFGGRLSLAYSRLMIGRAAWTVTHSLIHPGAYAAVGLDPARARAAAWANPAFRETLRWSAERVTAYLQELGLVEGPARRLWKASALL</sequence>
<dbReference type="InterPro" id="IPR025859">
    <property type="entry name" value="AurF/CmlI"/>
</dbReference>
<organism evidence="1 2">
    <name type="scientific">Dactylosporangium aurantiacum</name>
    <dbReference type="NCBI Taxonomy" id="35754"/>
    <lineage>
        <taxon>Bacteria</taxon>
        <taxon>Bacillati</taxon>
        <taxon>Actinomycetota</taxon>
        <taxon>Actinomycetes</taxon>
        <taxon>Micromonosporales</taxon>
        <taxon>Micromonosporaceae</taxon>
        <taxon>Dactylosporangium</taxon>
    </lineage>
</organism>
<gene>
    <name evidence="1" type="ORF">Daura_41675</name>
</gene>
<protein>
    <submittedName>
        <fullName evidence="1">Diiron oxygenase</fullName>
    </submittedName>
</protein>
<dbReference type="Proteomes" id="UP001058003">
    <property type="component" value="Chromosome"/>
</dbReference>
<dbReference type="Gene3D" id="1.10.620.20">
    <property type="entry name" value="Ribonucleotide Reductase, subunit A"/>
    <property type="match status" value="1"/>
</dbReference>